<evidence type="ECO:0000256" key="2">
    <source>
        <dbReference type="ARBA" id="ARBA00022448"/>
    </source>
</evidence>
<dbReference type="Gene3D" id="2.40.170.20">
    <property type="entry name" value="TonB-dependent receptor, beta-barrel domain"/>
    <property type="match status" value="1"/>
</dbReference>
<dbReference type="Pfam" id="PF00593">
    <property type="entry name" value="TonB_dep_Rec_b-barrel"/>
    <property type="match status" value="1"/>
</dbReference>
<dbReference type="GO" id="GO:0015344">
    <property type="term" value="F:siderophore uptake transmembrane transporter activity"/>
    <property type="evidence" value="ECO:0007669"/>
    <property type="project" value="TreeGrafter"/>
</dbReference>
<feature type="domain" description="TonB-dependent receptor-like beta-barrel" evidence="11">
    <location>
        <begin position="13"/>
        <end position="292"/>
    </location>
</feature>
<evidence type="ECO:0000256" key="5">
    <source>
        <dbReference type="ARBA" id="ARBA00022729"/>
    </source>
</evidence>
<organism evidence="12">
    <name type="scientific">candidate division WOR-3 bacterium</name>
    <dbReference type="NCBI Taxonomy" id="2052148"/>
    <lineage>
        <taxon>Bacteria</taxon>
        <taxon>Bacteria division WOR-3</taxon>
    </lineage>
</organism>
<evidence type="ECO:0000256" key="10">
    <source>
        <dbReference type="PROSITE-ProRule" id="PRU01360"/>
    </source>
</evidence>
<dbReference type="InterPro" id="IPR000531">
    <property type="entry name" value="Beta-barrel_TonB"/>
</dbReference>
<evidence type="ECO:0000259" key="11">
    <source>
        <dbReference type="Pfam" id="PF00593"/>
    </source>
</evidence>
<comment type="similarity">
    <text evidence="10">Belongs to the TonB-dependent receptor family.</text>
</comment>
<dbReference type="InterPro" id="IPR036942">
    <property type="entry name" value="Beta-barrel_TonB_sf"/>
</dbReference>
<evidence type="ECO:0000256" key="9">
    <source>
        <dbReference type="ARBA" id="ARBA00023237"/>
    </source>
</evidence>
<comment type="caution">
    <text evidence="12">The sequence shown here is derived from an EMBL/GenBank/DDBJ whole genome shotgun (WGS) entry which is preliminary data.</text>
</comment>
<dbReference type="SUPFAM" id="SSF56935">
    <property type="entry name" value="Porins"/>
    <property type="match status" value="1"/>
</dbReference>
<dbReference type="AlphaFoldDB" id="A0A7C0XB09"/>
<evidence type="ECO:0000256" key="8">
    <source>
        <dbReference type="ARBA" id="ARBA00023170"/>
    </source>
</evidence>
<keyword evidence="3 10" id="KW-1134">Transmembrane beta strand</keyword>
<accession>A0A7C0XB09</accession>
<dbReference type="Proteomes" id="UP000885931">
    <property type="component" value="Unassembled WGS sequence"/>
</dbReference>
<dbReference type="PANTHER" id="PTHR30069">
    <property type="entry name" value="TONB-DEPENDENT OUTER MEMBRANE RECEPTOR"/>
    <property type="match status" value="1"/>
</dbReference>
<keyword evidence="9 10" id="KW-0998">Cell outer membrane</keyword>
<dbReference type="EMBL" id="DRBW01000140">
    <property type="protein sequence ID" value="HDM90244.1"/>
    <property type="molecule type" value="Genomic_DNA"/>
</dbReference>
<sequence length="325" mass="37598">SVGKWAGAEVRFRWDPAADDRLIAGFEYMKHFRADYRSWDSENTYFDGNFPFSVSSIYLQNEYQITGELTFVAGGRWDSYSRTKGSLTPRAALIYNPTSKTTLKLLYGDAFRAPNVYETFYEDEDEAKSNPELDPEKIRTLEMILEHRINENLFGVLSLYRYKMEDIIEQVQDPVDSLWQFQNVGSAKARGAEVALNSLFRNGIRGFLSCTIQKAENTRTHETLSNSPSLLVKAGLVVPASRYLFVATDLIYETERITVYRTKTHPYLLANLNLSTSRLWNHFEADFRVENIFNVKYEHPGGYEHVQDAIEQDGRNFRFKLSFLF</sequence>
<evidence type="ECO:0000313" key="12">
    <source>
        <dbReference type="EMBL" id="HDM90244.1"/>
    </source>
</evidence>
<dbReference type="PROSITE" id="PS52016">
    <property type="entry name" value="TONB_DEPENDENT_REC_3"/>
    <property type="match status" value="1"/>
</dbReference>
<comment type="subcellular location">
    <subcellularLocation>
        <location evidence="1 10">Cell outer membrane</location>
        <topology evidence="1 10">Multi-pass membrane protein</topology>
    </subcellularLocation>
</comment>
<evidence type="ECO:0000256" key="3">
    <source>
        <dbReference type="ARBA" id="ARBA00022452"/>
    </source>
</evidence>
<keyword evidence="5" id="KW-0732">Signal</keyword>
<dbReference type="GO" id="GO:0009279">
    <property type="term" value="C:cell outer membrane"/>
    <property type="evidence" value="ECO:0007669"/>
    <property type="project" value="UniProtKB-SubCell"/>
</dbReference>
<name>A0A7C0XB09_UNCW3</name>
<keyword evidence="2 10" id="KW-0813">Transport</keyword>
<reference evidence="12" key="1">
    <citation type="journal article" date="2020" name="mSystems">
        <title>Genome- and Community-Level Interaction Insights into Carbon Utilization and Element Cycling Functions of Hydrothermarchaeota in Hydrothermal Sediment.</title>
        <authorList>
            <person name="Zhou Z."/>
            <person name="Liu Y."/>
            <person name="Xu W."/>
            <person name="Pan J."/>
            <person name="Luo Z.H."/>
            <person name="Li M."/>
        </authorList>
    </citation>
    <scope>NUCLEOTIDE SEQUENCE [LARGE SCALE GENOMIC DNA]</scope>
    <source>
        <strain evidence="12">HyVt-237</strain>
    </source>
</reference>
<keyword evidence="6" id="KW-0798">TonB box</keyword>
<feature type="non-terminal residue" evidence="12">
    <location>
        <position position="1"/>
    </location>
</feature>
<evidence type="ECO:0000256" key="6">
    <source>
        <dbReference type="ARBA" id="ARBA00023077"/>
    </source>
</evidence>
<proteinExistence type="inferred from homology"/>
<protein>
    <submittedName>
        <fullName evidence="12">TonB-dependent receptor</fullName>
    </submittedName>
</protein>
<keyword evidence="4 10" id="KW-0812">Transmembrane</keyword>
<evidence type="ECO:0000256" key="4">
    <source>
        <dbReference type="ARBA" id="ARBA00022692"/>
    </source>
</evidence>
<dbReference type="GO" id="GO:0044718">
    <property type="term" value="P:siderophore transmembrane transport"/>
    <property type="evidence" value="ECO:0007669"/>
    <property type="project" value="TreeGrafter"/>
</dbReference>
<dbReference type="PANTHER" id="PTHR30069:SF29">
    <property type="entry name" value="HEMOGLOBIN AND HEMOGLOBIN-HAPTOGLOBIN-BINDING PROTEIN 1-RELATED"/>
    <property type="match status" value="1"/>
</dbReference>
<gene>
    <name evidence="12" type="ORF">ENG67_03435</name>
</gene>
<evidence type="ECO:0000256" key="1">
    <source>
        <dbReference type="ARBA" id="ARBA00004571"/>
    </source>
</evidence>
<keyword evidence="8 12" id="KW-0675">Receptor</keyword>
<dbReference type="InterPro" id="IPR039426">
    <property type="entry name" value="TonB-dep_rcpt-like"/>
</dbReference>
<keyword evidence="7 10" id="KW-0472">Membrane</keyword>
<evidence type="ECO:0000256" key="7">
    <source>
        <dbReference type="ARBA" id="ARBA00023136"/>
    </source>
</evidence>